<dbReference type="InterPro" id="IPR000983">
    <property type="entry name" value="Bac_GSPG_pilin"/>
</dbReference>
<evidence type="ECO:0000313" key="7">
    <source>
        <dbReference type="EMBL" id="BDU73373.1"/>
    </source>
</evidence>
<dbReference type="AlphaFoldDB" id="A0AA48KCD1"/>
<organism evidence="7 8">
    <name type="scientific">Mesoterricola silvestris</name>
    <dbReference type="NCBI Taxonomy" id="2927979"/>
    <lineage>
        <taxon>Bacteria</taxon>
        <taxon>Pseudomonadati</taxon>
        <taxon>Acidobacteriota</taxon>
        <taxon>Holophagae</taxon>
        <taxon>Holophagales</taxon>
        <taxon>Holophagaceae</taxon>
        <taxon>Mesoterricola</taxon>
    </lineage>
</organism>
<evidence type="ECO:0000256" key="1">
    <source>
        <dbReference type="ARBA" id="ARBA00004167"/>
    </source>
</evidence>
<keyword evidence="8" id="KW-1185">Reference proteome</keyword>
<dbReference type="EMBL" id="AP027080">
    <property type="protein sequence ID" value="BDU73373.1"/>
    <property type="molecule type" value="Genomic_DNA"/>
</dbReference>
<dbReference type="GO" id="GO:0016020">
    <property type="term" value="C:membrane"/>
    <property type="evidence" value="ECO:0007669"/>
    <property type="project" value="UniProtKB-SubCell"/>
</dbReference>
<dbReference type="PANTHER" id="PTHR30093">
    <property type="entry name" value="GENERAL SECRETION PATHWAY PROTEIN G"/>
    <property type="match status" value="1"/>
</dbReference>
<keyword evidence="2" id="KW-0488">Methylation</keyword>
<gene>
    <name evidence="7" type="ORF">METEAL_25470</name>
</gene>
<evidence type="ECO:0000313" key="8">
    <source>
        <dbReference type="Proteomes" id="UP001238179"/>
    </source>
</evidence>
<reference evidence="8" key="1">
    <citation type="journal article" date="2023" name="Int. J. Syst. Evol. Microbiol.">
        <title>Mesoterricola silvestris gen. nov., sp. nov., Mesoterricola sediminis sp. nov., Geothrix oryzae sp. nov., Geothrix edaphica sp. nov., Geothrix rubra sp. nov., and Geothrix limicola sp. nov., six novel members of Acidobacteriota isolated from soils.</title>
        <authorList>
            <person name="Itoh H."/>
            <person name="Sugisawa Y."/>
            <person name="Mise K."/>
            <person name="Xu Z."/>
            <person name="Kuniyasu M."/>
            <person name="Ushijima N."/>
            <person name="Kawano K."/>
            <person name="Kobayashi E."/>
            <person name="Shiratori Y."/>
            <person name="Masuda Y."/>
            <person name="Senoo K."/>
        </authorList>
    </citation>
    <scope>NUCLEOTIDE SEQUENCE [LARGE SCALE GENOMIC DNA]</scope>
    <source>
        <strain evidence="8">W79</strain>
    </source>
</reference>
<dbReference type="GO" id="GO:0015627">
    <property type="term" value="C:type II protein secretion system complex"/>
    <property type="evidence" value="ECO:0007669"/>
    <property type="project" value="InterPro"/>
</dbReference>
<comment type="subcellular location">
    <subcellularLocation>
        <location evidence="1">Membrane</location>
        <topology evidence="1">Single-pass membrane protein</topology>
    </subcellularLocation>
</comment>
<dbReference type="InterPro" id="IPR012902">
    <property type="entry name" value="N_methyl_site"/>
</dbReference>
<evidence type="ECO:0000256" key="6">
    <source>
        <dbReference type="SAM" id="Phobius"/>
    </source>
</evidence>
<dbReference type="InterPro" id="IPR045584">
    <property type="entry name" value="Pilin-like"/>
</dbReference>
<dbReference type="NCBIfam" id="TIGR02532">
    <property type="entry name" value="IV_pilin_GFxxxE"/>
    <property type="match status" value="1"/>
</dbReference>
<evidence type="ECO:0008006" key="9">
    <source>
        <dbReference type="Google" id="ProtNLM"/>
    </source>
</evidence>
<evidence type="ECO:0000256" key="2">
    <source>
        <dbReference type="ARBA" id="ARBA00022481"/>
    </source>
</evidence>
<dbReference type="GO" id="GO:0015628">
    <property type="term" value="P:protein secretion by the type II secretion system"/>
    <property type="evidence" value="ECO:0007669"/>
    <property type="project" value="InterPro"/>
</dbReference>
<accession>A0AA48KCD1</accession>
<dbReference type="RefSeq" id="WP_316412025.1">
    <property type="nucleotide sequence ID" value="NZ_AP027080.1"/>
</dbReference>
<protein>
    <recommendedName>
        <fullName evidence="9">Prepilin-type N-terminal cleavage/methylation domain-containing protein</fullName>
    </recommendedName>
</protein>
<dbReference type="KEGG" id="msil:METEAL_25470"/>
<proteinExistence type="predicted"/>
<feature type="transmembrane region" description="Helical" evidence="6">
    <location>
        <begin position="12"/>
        <end position="34"/>
    </location>
</feature>
<dbReference type="PANTHER" id="PTHR30093:SF44">
    <property type="entry name" value="TYPE II SECRETION SYSTEM CORE PROTEIN G"/>
    <property type="match status" value="1"/>
</dbReference>
<keyword evidence="4 6" id="KW-1133">Transmembrane helix</keyword>
<dbReference type="PRINTS" id="PR00813">
    <property type="entry name" value="BCTERIALGSPG"/>
</dbReference>
<sequence length="142" mass="15095">MKRRVEQQGFSLVELLLVLAIIGIISAIAIPSFLGQRRRARVVGDAQANAAVLRMQLETRRADTGTYGSNGVTYTWTGTSAPAASTSPAPNFVVSKNTTKMNYSLLITGNGLSYVLTVTDPTLASAQVLTTNQNGSTVVLLH</sequence>
<dbReference type="Gene3D" id="3.30.700.10">
    <property type="entry name" value="Glycoprotein, Type 4 Pilin"/>
    <property type="match status" value="1"/>
</dbReference>
<evidence type="ECO:0000256" key="4">
    <source>
        <dbReference type="ARBA" id="ARBA00022989"/>
    </source>
</evidence>
<dbReference type="Proteomes" id="UP001238179">
    <property type="component" value="Chromosome"/>
</dbReference>
<keyword evidence="3 6" id="KW-0812">Transmembrane</keyword>
<keyword evidence="5 6" id="KW-0472">Membrane</keyword>
<dbReference type="PROSITE" id="PS00409">
    <property type="entry name" value="PROKAR_NTER_METHYL"/>
    <property type="match status" value="1"/>
</dbReference>
<name>A0AA48KCD1_9BACT</name>
<dbReference type="Pfam" id="PF07963">
    <property type="entry name" value="N_methyl"/>
    <property type="match status" value="1"/>
</dbReference>
<evidence type="ECO:0000256" key="5">
    <source>
        <dbReference type="ARBA" id="ARBA00023136"/>
    </source>
</evidence>
<evidence type="ECO:0000256" key="3">
    <source>
        <dbReference type="ARBA" id="ARBA00022692"/>
    </source>
</evidence>
<dbReference type="SUPFAM" id="SSF54523">
    <property type="entry name" value="Pili subunits"/>
    <property type="match status" value="1"/>
</dbReference>